<dbReference type="EMBL" id="JANBPT010000619">
    <property type="protein sequence ID" value="KAJ1915677.1"/>
    <property type="molecule type" value="Genomic_DNA"/>
</dbReference>
<evidence type="ECO:0000313" key="3">
    <source>
        <dbReference type="Proteomes" id="UP001150569"/>
    </source>
</evidence>
<protein>
    <submittedName>
        <fullName evidence="2">Uncharacterized protein</fullName>
    </submittedName>
</protein>
<keyword evidence="3" id="KW-1185">Reference proteome</keyword>
<proteinExistence type="predicted"/>
<evidence type="ECO:0000313" key="2">
    <source>
        <dbReference type="EMBL" id="KAJ1915677.1"/>
    </source>
</evidence>
<organism evidence="2 3">
    <name type="scientific">Tieghemiomyces parasiticus</name>
    <dbReference type="NCBI Taxonomy" id="78921"/>
    <lineage>
        <taxon>Eukaryota</taxon>
        <taxon>Fungi</taxon>
        <taxon>Fungi incertae sedis</taxon>
        <taxon>Zoopagomycota</taxon>
        <taxon>Kickxellomycotina</taxon>
        <taxon>Dimargaritomycetes</taxon>
        <taxon>Dimargaritales</taxon>
        <taxon>Dimargaritaceae</taxon>
        <taxon>Tieghemiomyces</taxon>
    </lineage>
</organism>
<dbReference type="InterPro" id="IPR050667">
    <property type="entry name" value="PPR-containing_protein"/>
</dbReference>
<dbReference type="Proteomes" id="UP001150569">
    <property type="component" value="Unassembled WGS sequence"/>
</dbReference>
<evidence type="ECO:0000256" key="1">
    <source>
        <dbReference type="SAM" id="MobiDB-lite"/>
    </source>
</evidence>
<sequence>MRPSALQAFLRTAVRLSAPPGPKIDPKVLAYLTPARLDARLNYALEKGQASVAWQVYHEIRQRQTTEPLSPQEYGRLVSLFHHSFQAASINPASATPDDGLLAPEPIAADVLASATENWYHIVAADAYLRPDIFKQLSLPERWAMLMALIQMDRPTDAMHLIRSTQSIKDLKRIRNPDGRPHNGLLLPSALEFALLEGLWRHGDRVNMAHLLQMIDDRTRVKDNVLKDLGQLPRLFNLIRVPEKTGGLINKNIGAEISPDMAPSFIYYLTHRAKWLAAHQPKRAVRTLGRILYEYWDQIDDPELINTWIQLLGQTDFPDIMLRWYNRALGKDTLLVPEPGGTVKLTPKTYEVVLNALWSHRQWKLIIRVDQDMTTRQIAPNAMVRAFVMCAIVKQSQISLPLRERFVELATLPAAETRQVEGYWWVDPLRWVAQFLARSSRAHLAVPFFRVLLSLPSYTLNPADIELALNTPPSPDRTAIVCEHVVPVLSKTINRIEESKQAARKGQDAEDAITGSQTAGQRRKWFKNILPTPPPALWLQVLKCLPAEDYPPSHPTVNAVVSYLETCNVRTIHPPDLHDLLTNLCDRGLPATAAKMYENLHKMAAQSELTESYQALTSAATAPMLRIYARLGQEEAFRGVCMISVGPSQYAKYSDILIPGLLQFGDAGHAARVFLAIRTTNPDTPEPTPEQLSVMVRGLITADSWDRVYAVLEALHWSESTSLPTVAGAVVAQLRAQSPQNAAATQWDPLVQRIVNEWSVPLTPAVRSDLVGGLLDADRAALATSVLATFHKARAPLDCATYPDLLRTLVARQQPEATIDLLNHLATATPPVLPMSIAAELICGYVTQGCIQAFSRLINLVLKDRLVADGPSAAAILYTELFRGAVTMRLADAALKLWIHIQQTTVGLNDRDRATPDLVSTLLHVCSTLLPHHLPAFLDWIAEHQPLDQPSGTFTLADFEHIIQAYLQTEQTQEAVDVAVRLMPQAGVLPRQATLANLVNHLAQHHRVDELCRCRVFCQRVGPPLIGWYEEALRPFQAVKIRLDSIP</sequence>
<name>A0A9W7ZT01_9FUNG</name>
<comment type="caution">
    <text evidence="2">The sequence shown here is derived from an EMBL/GenBank/DDBJ whole genome shotgun (WGS) entry which is preliminary data.</text>
</comment>
<accession>A0A9W7ZT01</accession>
<dbReference type="PANTHER" id="PTHR47939">
    <property type="entry name" value="MEMBRANE-ASSOCIATED SALT-INDUCIBLE PROTEIN-LIKE"/>
    <property type="match status" value="1"/>
</dbReference>
<dbReference type="PANTHER" id="PTHR47939:SF5">
    <property type="entry name" value="PENTACOTRIPEPTIDE-REPEAT REGION OF PRORP DOMAIN-CONTAINING PROTEIN"/>
    <property type="match status" value="1"/>
</dbReference>
<reference evidence="2" key="1">
    <citation type="submission" date="2022-07" db="EMBL/GenBank/DDBJ databases">
        <title>Phylogenomic reconstructions and comparative analyses of Kickxellomycotina fungi.</title>
        <authorList>
            <person name="Reynolds N.K."/>
            <person name="Stajich J.E."/>
            <person name="Barry K."/>
            <person name="Grigoriev I.V."/>
            <person name="Crous P."/>
            <person name="Smith M.E."/>
        </authorList>
    </citation>
    <scope>NUCLEOTIDE SEQUENCE</scope>
    <source>
        <strain evidence="2">RSA 861</strain>
    </source>
</reference>
<feature type="region of interest" description="Disordered" evidence="1">
    <location>
        <begin position="500"/>
        <end position="519"/>
    </location>
</feature>
<gene>
    <name evidence="2" type="ORF">IWQ60_008367</name>
</gene>
<dbReference type="AlphaFoldDB" id="A0A9W7ZT01"/>